<evidence type="ECO:0000313" key="8">
    <source>
        <dbReference type="Proteomes" id="UP001155483"/>
    </source>
</evidence>
<comment type="caution">
    <text evidence="7">The sequence shown here is derived from an EMBL/GenBank/DDBJ whole genome shotgun (WGS) entry which is preliminary data.</text>
</comment>
<evidence type="ECO:0000256" key="3">
    <source>
        <dbReference type="ARBA" id="ARBA00022837"/>
    </source>
</evidence>
<organism evidence="7 8">
    <name type="scientific">Paraflavisolibacter caeni</name>
    <dbReference type="NCBI Taxonomy" id="2982496"/>
    <lineage>
        <taxon>Bacteria</taxon>
        <taxon>Pseudomonadati</taxon>
        <taxon>Bacteroidota</taxon>
        <taxon>Chitinophagia</taxon>
        <taxon>Chitinophagales</taxon>
        <taxon>Chitinophagaceae</taxon>
        <taxon>Paraflavisolibacter</taxon>
    </lineage>
</organism>
<dbReference type="InterPro" id="IPR014718">
    <property type="entry name" value="GH-type_carb-bd"/>
</dbReference>
<keyword evidence="8" id="KW-1185">Reference proteome</keyword>
<dbReference type="PANTHER" id="PTHR12143">
    <property type="entry name" value="PEPTIDE N-GLYCANASE PNGASE -RELATED"/>
    <property type="match status" value="1"/>
</dbReference>
<dbReference type="GO" id="GO:0005829">
    <property type="term" value="C:cytosol"/>
    <property type="evidence" value="ECO:0007669"/>
    <property type="project" value="TreeGrafter"/>
</dbReference>
<feature type="signal peptide" evidence="4">
    <location>
        <begin position="1"/>
        <end position="31"/>
    </location>
</feature>
<dbReference type="EC" id="3.2.1.-" evidence="7"/>
<dbReference type="FunFam" id="1.20.1050.60:FF:000001">
    <property type="entry name" value="Putative alpha-1,2-mannosidase"/>
    <property type="match status" value="1"/>
</dbReference>
<evidence type="ECO:0000256" key="1">
    <source>
        <dbReference type="ARBA" id="ARBA00001913"/>
    </source>
</evidence>
<keyword evidence="4" id="KW-0732">Signal</keyword>
<evidence type="ECO:0000313" key="7">
    <source>
        <dbReference type="EMBL" id="MCU7548786.1"/>
    </source>
</evidence>
<sequence length="770" mass="87537">MLLALKYCKRAFISLILCLLLLDAASQVSNAASLIDMVNPLMGTASKNSLSTGNTYPAIALPWGMNFWVPQTGKMGDGWVYTYDAEKIRGFKQTHQPSPWINDYGQFSLMPVTGKLKFREDERASWFSHKAETAKPYFYSVYLADHDVVTEIAPTERAASFRFTFPQTDSAFVVLDAFDKGSFVKIIPSENKIIGYTTKNSGGVPTNFRNYFVLYFDKSFDITYVWHDSILVKDALEIMTDHAGAAVGFKTRKGERVNVRAASSFVSYEQAELNLQRELGKNEFETVKQKAKNVWEKEFSRIKVEGGTDDQIRTFYSCLYRTMLFPRKFYELDANGKVIHYSPYNGKVLPGYMFTDNGFWDTFRAVFPLFNLIFPSLNAQIQEGLVNAYKESGWLPEWASPGHRDCMIGSNSASIITDAYLKGIRGYDINILYEALLKNSENEGPLGSVGRKGVGYYNQLGYVPYNVGINENAARTLEYAYADYCLYLLAKELKRPAEEIERFAKRAQNYRNLFDPSHNLMRGKNSDGAFMSPFNPFKWGDAFTEGNSWHYTWSVFHDVQGLISLMGGEKSFVKMLDSVFKVPPIFDATYYGSVIHEIREMQIMNMGNYAHGNQPIQHMIYLYNYAGEPWKTQYWVREVMSRLYSPTPDGYCGDEDNGQTSAWYVFSALGFYPVCPGTDQYILGTPLFPKVTLKLESGKTIAITAPSNNKENKYIQSLSVNGRLYRKNWISHKTLMQGATLNFSMTALPNKERGANTDAYPYSFSGKKEF</sequence>
<dbReference type="FunFam" id="3.30.2080.10:FF:000001">
    <property type="entry name" value="Alpha-1,2-mannosidase subfamily"/>
    <property type="match status" value="1"/>
</dbReference>
<evidence type="ECO:0000259" key="5">
    <source>
        <dbReference type="Pfam" id="PF07971"/>
    </source>
</evidence>
<dbReference type="PANTHER" id="PTHR12143:SF43">
    <property type="entry name" value="PUTATIVE-RELATED"/>
    <property type="match status" value="1"/>
</dbReference>
<dbReference type="SUPFAM" id="SSF48208">
    <property type="entry name" value="Six-hairpin glycosidases"/>
    <property type="match status" value="1"/>
</dbReference>
<reference evidence="7" key="2">
    <citation type="submission" date="2023-04" db="EMBL/GenBank/DDBJ databases">
        <title>Paracnuella aquatica gen. nov., sp. nov., a member of the family Chitinophagaceae isolated from a hot spring.</title>
        <authorList>
            <person name="Wang C."/>
        </authorList>
    </citation>
    <scope>NUCLEOTIDE SEQUENCE</scope>
    <source>
        <strain evidence="7">LB-8</strain>
    </source>
</reference>
<feature type="domain" description="Glycosyl hydrolase family 92 N-terminal" evidence="6">
    <location>
        <begin position="37"/>
        <end position="264"/>
    </location>
</feature>
<dbReference type="GO" id="GO:0016798">
    <property type="term" value="F:hydrolase activity, acting on glycosyl bonds"/>
    <property type="evidence" value="ECO:0007669"/>
    <property type="project" value="UniProtKB-KW"/>
</dbReference>
<dbReference type="GO" id="GO:0005975">
    <property type="term" value="P:carbohydrate metabolic process"/>
    <property type="evidence" value="ECO:0007669"/>
    <property type="project" value="InterPro"/>
</dbReference>
<dbReference type="RefSeq" id="WP_279296231.1">
    <property type="nucleotide sequence ID" value="NZ_JAOTIF010000003.1"/>
</dbReference>
<protein>
    <submittedName>
        <fullName evidence="7">GH92 family glycosyl hydrolase</fullName>
        <ecNumber evidence="7">3.2.1.-</ecNumber>
    </submittedName>
</protein>
<dbReference type="Gene3D" id="1.20.1610.10">
    <property type="entry name" value="alpha-1,2-mannosidases domains"/>
    <property type="match status" value="1"/>
</dbReference>
<dbReference type="NCBIfam" id="TIGR01180">
    <property type="entry name" value="aman2_put"/>
    <property type="match status" value="1"/>
</dbReference>
<dbReference type="Gene3D" id="3.30.2080.10">
    <property type="entry name" value="GH92 mannosidase domain"/>
    <property type="match status" value="1"/>
</dbReference>
<dbReference type="GO" id="GO:0030246">
    <property type="term" value="F:carbohydrate binding"/>
    <property type="evidence" value="ECO:0007669"/>
    <property type="project" value="InterPro"/>
</dbReference>
<reference evidence="7" key="1">
    <citation type="submission" date="2022-09" db="EMBL/GenBank/DDBJ databases">
        <authorList>
            <person name="Yuan C."/>
            <person name="Ke Z."/>
        </authorList>
    </citation>
    <scope>NUCLEOTIDE SEQUENCE</scope>
    <source>
        <strain evidence="7">LB-8</strain>
    </source>
</reference>
<dbReference type="InterPro" id="IPR012939">
    <property type="entry name" value="Glyco_hydro_92"/>
</dbReference>
<dbReference type="InterPro" id="IPR008928">
    <property type="entry name" value="6-hairpin_glycosidase_sf"/>
</dbReference>
<dbReference type="GO" id="GO:0000224">
    <property type="term" value="F:peptide-N4-(N-acetyl-beta-glucosaminyl)asparagine amidase activity"/>
    <property type="evidence" value="ECO:0007669"/>
    <property type="project" value="TreeGrafter"/>
</dbReference>
<proteinExistence type="predicted"/>
<keyword evidence="7" id="KW-0378">Hydrolase</keyword>
<dbReference type="Proteomes" id="UP001155483">
    <property type="component" value="Unassembled WGS sequence"/>
</dbReference>
<dbReference type="InterPro" id="IPR005887">
    <property type="entry name" value="GH92_a_mannosidase_put"/>
</dbReference>
<name>A0A9X2XTL6_9BACT</name>
<comment type="cofactor">
    <cofactor evidence="1">
        <name>Ca(2+)</name>
        <dbReference type="ChEBI" id="CHEBI:29108"/>
    </cofactor>
</comment>
<feature type="domain" description="Glycosyl hydrolase family 92" evidence="5">
    <location>
        <begin position="270"/>
        <end position="746"/>
    </location>
</feature>
<evidence type="ECO:0000259" key="6">
    <source>
        <dbReference type="Pfam" id="PF17678"/>
    </source>
</evidence>
<feature type="chain" id="PRO_5040766408" evidence="4">
    <location>
        <begin position="32"/>
        <end position="770"/>
    </location>
</feature>
<dbReference type="InterPro" id="IPR041371">
    <property type="entry name" value="GH92_N"/>
</dbReference>
<dbReference type="Gene3D" id="2.70.98.10">
    <property type="match status" value="1"/>
</dbReference>
<dbReference type="FunFam" id="1.20.1610.10:FF:000001">
    <property type="entry name" value="Putative alpha-1,2-mannosidase"/>
    <property type="match status" value="1"/>
</dbReference>
<dbReference type="AlphaFoldDB" id="A0A9X2XTL6"/>
<dbReference type="EMBL" id="JAOTIF010000003">
    <property type="protein sequence ID" value="MCU7548786.1"/>
    <property type="molecule type" value="Genomic_DNA"/>
</dbReference>
<evidence type="ECO:0000256" key="4">
    <source>
        <dbReference type="SAM" id="SignalP"/>
    </source>
</evidence>
<dbReference type="Pfam" id="PF17678">
    <property type="entry name" value="Glyco_hydro_92N"/>
    <property type="match status" value="1"/>
</dbReference>
<gene>
    <name evidence="7" type="ORF">OCK74_06635</name>
</gene>
<dbReference type="Gene3D" id="1.20.1050.60">
    <property type="entry name" value="alpha-1,2-mannosidase"/>
    <property type="match status" value="1"/>
</dbReference>
<dbReference type="GO" id="GO:0006516">
    <property type="term" value="P:glycoprotein catabolic process"/>
    <property type="evidence" value="ECO:0007669"/>
    <property type="project" value="TreeGrafter"/>
</dbReference>
<accession>A0A9X2XTL6</accession>
<evidence type="ECO:0000256" key="2">
    <source>
        <dbReference type="ARBA" id="ARBA00011245"/>
    </source>
</evidence>
<dbReference type="InterPro" id="IPR050883">
    <property type="entry name" value="PNGase"/>
</dbReference>
<dbReference type="Pfam" id="PF07971">
    <property type="entry name" value="Glyco_hydro_92"/>
    <property type="match status" value="1"/>
</dbReference>
<comment type="subunit">
    <text evidence="2">Monomer.</text>
</comment>
<keyword evidence="3" id="KW-0106">Calcium</keyword>
<keyword evidence="7" id="KW-0326">Glycosidase</keyword>